<evidence type="ECO:0000313" key="3">
    <source>
        <dbReference type="Proteomes" id="UP000007962"/>
    </source>
</evidence>
<protein>
    <submittedName>
        <fullName evidence="2">NADH dehydrogenase (Quinone)</fullName>
    </submittedName>
</protein>
<feature type="transmembrane region" description="Helical" evidence="1">
    <location>
        <begin position="190"/>
        <end position="212"/>
    </location>
</feature>
<feature type="transmembrane region" description="Helical" evidence="1">
    <location>
        <begin position="134"/>
        <end position="154"/>
    </location>
</feature>
<keyword evidence="1" id="KW-1133">Transmembrane helix</keyword>
<feature type="transmembrane region" description="Helical" evidence="1">
    <location>
        <begin position="160"/>
        <end position="178"/>
    </location>
</feature>
<feature type="transmembrane region" description="Helical" evidence="1">
    <location>
        <begin position="38"/>
        <end position="57"/>
    </location>
</feature>
<keyword evidence="3" id="KW-1185">Reference proteome</keyword>
<reference evidence="2 3" key="1">
    <citation type="journal article" date="2009" name="Stand. Genomic Sci.">
        <title>Complete genome sequence of Beutenbergia cavernae type strain (HKI 0122).</title>
        <authorList>
            <person name="Land M."/>
            <person name="Pukall R."/>
            <person name="Abt B."/>
            <person name="Goker M."/>
            <person name="Rohde M."/>
            <person name="Glavina Del Rio T."/>
            <person name="Tice H."/>
            <person name="Copeland A."/>
            <person name="Cheng J.F."/>
            <person name="Lucas S."/>
            <person name="Chen F."/>
            <person name="Nolan M."/>
            <person name="Bruce D."/>
            <person name="Goodwin L."/>
            <person name="Pitluck S."/>
            <person name="Ivanova N."/>
            <person name="Mavromatis K."/>
            <person name="Ovchinnikova G."/>
            <person name="Pati A."/>
            <person name="Chen A."/>
            <person name="Palaniappan K."/>
            <person name="Hauser L."/>
            <person name="Chang Y.J."/>
            <person name="Jefferies C.C."/>
            <person name="Saunders E."/>
            <person name="Brettin T."/>
            <person name="Detter J.C."/>
            <person name="Han C."/>
            <person name="Chain P."/>
            <person name="Bristow J."/>
            <person name="Eisen J.A."/>
            <person name="Markowitz V."/>
            <person name="Hugenholtz P."/>
            <person name="Kyrpides N.C."/>
            <person name="Klenk H.P."/>
            <person name="Lapidus A."/>
        </authorList>
    </citation>
    <scope>NUCLEOTIDE SEQUENCE [LARGE SCALE GENOMIC DNA]</scope>
    <source>
        <strain evidence="3">ATCC BAA-8 / DSM 12333 / NBRC 16432</strain>
    </source>
</reference>
<evidence type="ECO:0000256" key="1">
    <source>
        <dbReference type="SAM" id="Phobius"/>
    </source>
</evidence>
<dbReference type="EMBL" id="CP001618">
    <property type="protein sequence ID" value="ACQ80803.1"/>
    <property type="molecule type" value="Genomic_DNA"/>
</dbReference>
<evidence type="ECO:0000313" key="2">
    <source>
        <dbReference type="EMBL" id="ACQ80803.1"/>
    </source>
</evidence>
<dbReference type="STRING" id="471853.Bcav_2557"/>
<dbReference type="HOGENOM" id="CLU_1183168_0_0_11"/>
<feature type="transmembrane region" description="Helical" evidence="1">
    <location>
        <begin position="69"/>
        <end position="95"/>
    </location>
</feature>
<dbReference type="RefSeq" id="WP_015883043.1">
    <property type="nucleotide sequence ID" value="NC_012669.1"/>
</dbReference>
<gene>
    <name evidence="2" type="ordered locus">Bcav_2557</name>
</gene>
<proteinExistence type="predicted"/>
<keyword evidence="1" id="KW-0472">Membrane</keyword>
<organism evidence="2 3">
    <name type="scientific">Beutenbergia cavernae (strain ATCC BAA-8 / DSM 12333 / CCUG 43141 / JCM 11478 / NBRC 16432 / NCIMB 13614 / HKI 0122)</name>
    <dbReference type="NCBI Taxonomy" id="471853"/>
    <lineage>
        <taxon>Bacteria</taxon>
        <taxon>Bacillati</taxon>
        <taxon>Actinomycetota</taxon>
        <taxon>Actinomycetes</taxon>
        <taxon>Micrococcales</taxon>
        <taxon>Beutenbergiaceae</taxon>
        <taxon>Beutenbergia</taxon>
    </lineage>
</organism>
<name>C5BWY7_BEUC1</name>
<dbReference type="KEGG" id="bcv:Bcav_2557"/>
<dbReference type="AlphaFoldDB" id="C5BWY7"/>
<sequence length="234" mass="23714">MTQQWQDPSAPAAAAAAPRWVEPTRATPLQVFDYSGRYGASLVAVLLGAYLVMNTNMSAFVNLATRGDALLALALGLQAAFGLAVLVAGLAIAPAPAAHRLLAVAAAVVVIVVAGVVIHLWLMGSVRVAGAWTAAVLSLPGATLFAASLGWLIVRRRPPLTALLLLLALVPGLLNHALRLAGVSGGAVNILLMPLVVAVVGVGIAWAARAIAAGTTRAPIYPAPPTSYATPPGP</sequence>
<feature type="transmembrane region" description="Helical" evidence="1">
    <location>
        <begin position="101"/>
        <end position="122"/>
    </location>
</feature>
<keyword evidence="1" id="KW-0812">Transmembrane</keyword>
<accession>C5BWY7</accession>
<dbReference type="Proteomes" id="UP000007962">
    <property type="component" value="Chromosome"/>
</dbReference>